<evidence type="ECO:0000256" key="1">
    <source>
        <dbReference type="SAM" id="Phobius"/>
    </source>
</evidence>
<dbReference type="GO" id="GO:0016758">
    <property type="term" value="F:hexosyltransferase activity"/>
    <property type="evidence" value="ECO:0007669"/>
    <property type="project" value="UniProtKB-ARBA"/>
</dbReference>
<dbReference type="Pfam" id="PF00535">
    <property type="entry name" value="Glycos_transf_2"/>
    <property type="match status" value="1"/>
</dbReference>
<dbReference type="EMBL" id="DRVY01000017">
    <property type="protein sequence ID" value="HHR91996.1"/>
    <property type="molecule type" value="Genomic_DNA"/>
</dbReference>
<dbReference type="AlphaFoldDB" id="A0A7C5YVV7"/>
<dbReference type="PANTHER" id="PTHR22916:SF3">
    <property type="entry name" value="UDP-GLCNAC:BETAGAL BETA-1,3-N-ACETYLGLUCOSAMINYLTRANSFERASE-LIKE PROTEIN 1"/>
    <property type="match status" value="1"/>
</dbReference>
<feature type="domain" description="Glycosyltransferase 2-like" evidence="2">
    <location>
        <begin position="16"/>
        <end position="181"/>
    </location>
</feature>
<keyword evidence="1" id="KW-0812">Transmembrane</keyword>
<organism evidence="3">
    <name type="scientific">candidate division CPR3 bacterium</name>
    <dbReference type="NCBI Taxonomy" id="2268181"/>
    <lineage>
        <taxon>Bacteria</taxon>
        <taxon>Bacteria division CPR3</taxon>
    </lineage>
</organism>
<dbReference type="SUPFAM" id="SSF53448">
    <property type="entry name" value="Nucleotide-diphospho-sugar transferases"/>
    <property type="match status" value="1"/>
</dbReference>
<name>A0A7C5YVV7_UNCC3</name>
<feature type="transmembrane region" description="Helical" evidence="1">
    <location>
        <begin position="151"/>
        <end position="171"/>
    </location>
</feature>
<dbReference type="Gene3D" id="3.90.550.10">
    <property type="entry name" value="Spore Coat Polysaccharide Biosynthesis Protein SpsA, Chain A"/>
    <property type="match status" value="1"/>
</dbReference>
<gene>
    <name evidence="3" type="ORF">ENL96_00585</name>
</gene>
<accession>A0A7C5YVV7</accession>
<protein>
    <submittedName>
        <fullName evidence="3">Glycosyltransferase family 2 protein</fullName>
    </submittedName>
</protein>
<keyword evidence="1" id="KW-0472">Membrane</keyword>
<keyword evidence="1" id="KW-1133">Transmembrane helix</keyword>
<keyword evidence="3" id="KW-0808">Transferase</keyword>
<dbReference type="PANTHER" id="PTHR22916">
    <property type="entry name" value="GLYCOSYLTRANSFERASE"/>
    <property type="match status" value="1"/>
</dbReference>
<evidence type="ECO:0000259" key="2">
    <source>
        <dbReference type="Pfam" id="PF00535"/>
    </source>
</evidence>
<comment type="caution">
    <text evidence="3">The sequence shown here is derived from an EMBL/GenBank/DDBJ whole genome shotgun (WGS) entry which is preliminary data.</text>
</comment>
<dbReference type="CDD" id="cd00761">
    <property type="entry name" value="Glyco_tranf_GTA_type"/>
    <property type="match status" value="1"/>
</dbReference>
<reference evidence="3" key="1">
    <citation type="journal article" date="2020" name="mSystems">
        <title>Genome- and Community-Level Interaction Insights into Carbon Utilization and Element Cycling Functions of Hydrothermarchaeota in Hydrothermal Sediment.</title>
        <authorList>
            <person name="Zhou Z."/>
            <person name="Liu Y."/>
            <person name="Xu W."/>
            <person name="Pan J."/>
            <person name="Luo Z.H."/>
            <person name="Li M."/>
        </authorList>
    </citation>
    <scope>NUCLEOTIDE SEQUENCE [LARGE SCALE GENOMIC DNA]</scope>
    <source>
        <strain evidence="3">SpSt-1042</strain>
    </source>
</reference>
<dbReference type="InterPro" id="IPR001173">
    <property type="entry name" value="Glyco_trans_2-like"/>
</dbReference>
<proteinExistence type="predicted"/>
<evidence type="ECO:0000313" key="3">
    <source>
        <dbReference type="EMBL" id="HHR91996.1"/>
    </source>
</evidence>
<sequence length="316" mass="37529">METNKWKNPYKKPLISVIVPTYRCAPFIERCINSLLKQTMQNTEIIIVNDASPDNIEEVIKNAFRKELSNGKIRYIKNPVNRGPSYSRNRGASIAKGKYVLFADGDDMYLPNHIETLYKTLKSGGYDVVQLFTKIYIDENDKLIIHRRYPMLGRTWFILYMLNFQMTYILISKETFFKQGGFAEDWKFGEDFHFLTKCLRSGLKLKLLDRPTALHREHPMAWQAAQARENNFSWIKYKEEKVIPYLERLYENKEIGKSEIATLIFGMIFITPMWKWPKIFMRVIKTDPFFFLKCPESWYYTLLAIYKTLRRKIKGI</sequence>
<dbReference type="InterPro" id="IPR029044">
    <property type="entry name" value="Nucleotide-diphossugar_trans"/>
</dbReference>